<evidence type="ECO:0000256" key="1">
    <source>
        <dbReference type="ARBA" id="ARBA00004829"/>
    </source>
</evidence>
<protein>
    <submittedName>
        <fullName evidence="8">1-hydroxycarotenoid 3,4-desaturase</fullName>
    </submittedName>
</protein>
<feature type="domain" description="Amine oxidase" evidence="7">
    <location>
        <begin position="20"/>
        <end position="498"/>
    </location>
</feature>
<proteinExistence type="inferred from homology"/>
<feature type="compositionally biased region" description="Basic residues" evidence="6">
    <location>
        <begin position="506"/>
        <end position="515"/>
    </location>
</feature>
<dbReference type="STRING" id="89524.SAMN05444370_10596"/>
<dbReference type="AlphaFoldDB" id="A0A1H4B9N4"/>
<keyword evidence="4 5" id="KW-0560">Oxidoreductase</keyword>
<comment type="similarity">
    <text evidence="2 5">Belongs to the carotenoid/retinoid oxidoreductase family.</text>
</comment>
<accession>A0A1H4B9N4</accession>
<feature type="compositionally biased region" description="Low complexity" evidence="6">
    <location>
        <begin position="516"/>
        <end position="527"/>
    </location>
</feature>
<evidence type="ECO:0000256" key="2">
    <source>
        <dbReference type="ARBA" id="ARBA00006046"/>
    </source>
</evidence>
<reference evidence="8 9" key="1">
    <citation type="submission" date="2016-10" db="EMBL/GenBank/DDBJ databases">
        <authorList>
            <person name="de Groot N.N."/>
        </authorList>
    </citation>
    <scope>NUCLEOTIDE SEQUENCE [LARGE SCALE GENOMIC DNA]</scope>
    <source>
        <strain evidence="8 9">DSM 15345</strain>
    </source>
</reference>
<dbReference type="NCBIfam" id="TIGR02734">
    <property type="entry name" value="crtI_fam"/>
    <property type="match status" value="1"/>
</dbReference>
<keyword evidence="3 5" id="KW-0125">Carotenoid biosynthesis</keyword>
<dbReference type="SUPFAM" id="SSF51905">
    <property type="entry name" value="FAD/NAD(P)-binding domain"/>
    <property type="match status" value="1"/>
</dbReference>
<dbReference type="PANTHER" id="PTHR43734">
    <property type="entry name" value="PHYTOENE DESATURASE"/>
    <property type="match status" value="1"/>
</dbReference>
<dbReference type="PANTHER" id="PTHR43734:SF7">
    <property type="entry name" value="4,4'-DIAPONEUROSPORENE OXYGENASE"/>
    <property type="match status" value="1"/>
</dbReference>
<organism evidence="8 9">
    <name type="scientific">Rubrimonas cliftonensis</name>
    <dbReference type="NCBI Taxonomy" id="89524"/>
    <lineage>
        <taxon>Bacteria</taxon>
        <taxon>Pseudomonadati</taxon>
        <taxon>Pseudomonadota</taxon>
        <taxon>Alphaproteobacteria</taxon>
        <taxon>Rhodobacterales</taxon>
        <taxon>Paracoccaceae</taxon>
        <taxon>Rubrimonas</taxon>
    </lineage>
</organism>
<feature type="region of interest" description="Disordered" evidence="6">
    <location>
        <begin position="503"/>
        <end position="527"/>
    </location>
</feature>
<evidence type="ECO:0000256" key="5">
    <source>
        <dbReference type="RuleBase" id="RU362075"/>
    </source>
</evidence>
<gene>
    <name evidence="8" type="ORF">SAMN05444370_10596</name>
</gene>
<evidence type="ECO:0000256" key="4">
    <source>
        <dbReference type="ARBA" id="ARBA00023002"/>
    </source>
</evidence>
<dbReference type="InterPro" id="IPR054841">
    <property type="entry name" value="carotdesatCrtD"/>
</dbReference>
<dbReference type="Pfam" id="PF01593">
    <property type="entry name" value="Amino_oxidase"/>
    <property type="match status" value="1"/>
</dbReference>
<evidence type="ECO:0000256" key="3">
    <source>
        <dbReference type="ARBA" id="ARBA00022746"/>
    </source>
</evidence>
<dbReference type="Proteomes" id="UP000198703">
    <property type="component" value="Unassembled WGS sequence"/>
</dbReference>
<dbReference type="NCBIfam" id="NF045637">
    <property type="entry name" value="carotdesatCrtDProt"/>
    <property type="match status" value="1"/>
</dbReference>
<dbReference type="EMBL" id="FNQM01000005">
    <property type="protein sequence ID" value="SEA44935.1"/>
    <property type="molecule type" value="Genomic_DNA"/>
</dbReference>
<dbReference type="RefSeq" id="WP_245731009.1">
    <property type="nucleotide sequence ID" value="NZ_FNQM01000005.1"/>
</dbReference>
<comment type="pathway">
    <text evidence="1 5">Carotenoid biosynthesis.</text>
</comment>
<evidence type="ECO:0000313" key="9">
    <source>
        <dbReference type="Proteomes" id="UP000198703"/>
    </source>
</evidence>
<dbReference type="InterPro" id="IPR036188">
    <property type="entry name" value="FAD/NAD-bd_sf"/>
</dbReference>
<evidence type="ECO:0000259" key="7">
    <source>
        <dbReference type="Pfam" id="PF01593"/>
    </source>
</evidence>
<sequence>MKGGAIRSASRALVVGAGVGGLSAAARLAAEGLDVTVLERAPTPGGKMRELSPAGRPLDAGPTVFTMRWVFDELFADCGATFDDAVTLLPVDLLARHGWTDGSRFDLFADPARAEEAVAAFAGPAEARRYGAFRERVRRIYTALERPFIAGQKPGMAQLLARVGLSRLPALLETTPFQSMASALADSFEDARLRQLFGRYATYCGSSPYAAPATLMLVAHVELDGVWIVEGGMHGIARALERLAVSRGAVFRYDAHVAEIEVSGGRAHGVRLSTGESIPADLVVFNGDVGALASGRLGAACAGAVPPVPVAERSISALVWSAEAETSGFDLARHSVFFDAVDYAREFRAIFAERRVGDAPTVYVCAQDRGPDATSGPGGPERLHIHVNAPADGDAAPMSQKEIARCQSMTLDHLSRCGLTLTLREDATILTPPQGFEALFPATGGALFGRTTHGAFGAFGRPAARTRLAGLYAAGGSAHPGAGVPMAAMSGRLAAAAALEDLSKASRGRTSRSRSRPAAISGGTSTG</sequence>
<evidence type="ECO:0000256" key="6">
    <source>
        <dbReference type="SAM" id="MobiDB-lite"/>
    </source>
</evidence>
<dbReference type="GO" id="GO:0016117">
    <property type="term" value="P:carotenoid biosynthetic process"/>
    <property type="evidence" value="ECO:0007669"/>
    <property type="project" value="UniProtKB-KW"/>
</dbReference>
<dbReference type="GO" id="GO:0016491">
    <property type="term" value="F:oxidoreductase activity"/>
    <property type="evidence" value="ECO:0007669"/>
    <property type="project" value="UniProtKB-KW"/>
</dbReference>
<name>A0A1H4B9N4_9RHOB</name>
<evidence type="ECO:0000313" key="8">
    <source>
        <dbReference type="EMBL" id="SEA44935.1"/>
    </source>
</evidence>
<keyword evidence="9" id="KW-1185">Reference proteome</keyword>
<dbReference type="InterPro" id="IPR014105">
    <property type="entry name" value="Carotenoid/retinoid_OxRdtase"/>
</dbReference>
<dbReference type="InterPro" id="IPR002937">
    <property type="entry name" value="Amino_oxidase"/>
</dbReference>
<dbReference type="Gene3D" id="3.50.50.60">
    <property type="entry name" value="FAD/NAD(P)-binding domain"/>
    <property type="match status" value="2"/>
</dbReference>